<organism evidence="2 3">
    <name type="scientific">Haematococcus lacustris</name>
    <name type="common">Green alga</name>
    <name type="synonym">Haematococcus pluvialis</name>
    <dbReference type="NCBI Taxonomy" id="44745"/>
    <lineage>
        <taxon>Eukaryota</taxon>
        <taxon>Viridiplantae</taxon>
        <taxon>Chlorophyta</taxon>
        <taxon>core chlorophytes</taxon>
        <taxon>Chlorophyceae</taxon>
        <taxon>CS clade</taxon>
        <taxon>Chlamydomonadales</taxon>
        <taxon>Haematococcaceae</taxon>
        <taxon>Haematococcus</taxon>
    </lineage>
</organism>
<dbReference type="AlphaFoldDB" id="A0A6A0AFG2"/>
<proteinExistence type="predicted"/>
<comment type="caution">
    <text evidence="2">The sequence shown here is derived from an EMBL/GenBank/DDBJ whole genome shotgun (WGS) entry which is preliminary data.</text>
</comment>
<reference evidence="2 3" key="1">
    <citation type="submission" date="2020-02" db="EMBL/GenBank/DDBJ databases">
        <title>Draft genome sequence of Haematococcus lacustris strain NIES-144.</title>
        <authorList>
            <person name="Morimoto D."/>
            <person name="Nakagawa S."/>
            <person name="Yoshida T."/>
            <person name="Sawayama S."/>
        </authorList>
    </citation>
    <scope>NUCLEOTIDE SEQUENCE [LARGE SCALE GENOMIC DNA]</scope>
    <source>
        <strain evidence="2 3">NIES-144</strain>
    </source>
</reference>
<dbReference type="EMBL" id="BLLF01005582">
    <property type="protein sequence ID" value="GFH31382.1"/>
    <property type="molecule type" value="Genomic_DNA"/>
</dbReference>
<dbReference type="Proteomes" id="UP000485058">
    <property type="component" value="Unassembled WGS sequence"/>
</dbReference>
<feature type="region of interest" description="Disordered" evidence="1">
    <location>
        <begin position="1"/>
        <end position="45"/>
    </location>
</feature>
<sequence length="87" mass="9333">MDGESLLSDTSLTFAEHNEWSSNRHRGQRQLPMGSGGTGTLERSGVFRSVVEEGQQSRDSEALGMEAMEEQAAAGFGARLARPAPLP</sequence>
<feature type="non-terminal residue" evidence="2">
    <location>
        <position position="87"/>
    </location>
</feature>
<evidence type="ECO:0000313" key="3">
    <source>
        <dbReference type="Proteomes" id="UP000485058"/>
    </source>
</evidence>
<name>A0A6A0AFG2_HAELA</name>
<keyword evidence="3" id="KW-1185">Reference proteome</keyword>
<protein>
    <submittedName>
        <fullName evidence="2">Uncharacterized protein</fullName>
    </submittedName>
</protein>
<gene>
    <name evidence="2" type="ORF">HaLaN_30416</name>
</gene>
<accession>A0A6A0AFG2</accession>
<evidence type="ECO:0000313" key="2">
    <source>
        <dbReference type="EMBL" id="GFH31382.1"/>
    </source>
</evidence>
<feature type="non-terminal residue" evidence="2">
    <location>
        <position position="1"/>
    </location>
</feature>
<evidence type="ECO:0000256" key="1">
    <source>
        <dbReference type="SAM" id="MobiDB-lite"/>
    </source>
</evidence>